<name>A0ABR3KRJ7_TRISP</name>
<feature type="transmembrane region" description="Helical" evidence="1">
    <location>
        <begin position="6"/>
        <end position="24"/>
    </location>
</feature>
<organism evidence="2 3">
    <name type="scientific">Trichinella spiralis</name>
    <name type="common">Trichina worm</name>
    <dbReference type="NCBI Taxonomy" id="6334"/>
    <lineage>
        <taxon>Eukaryota</taxon>
        <taxon>Metazoa</taxon>
        <taxon>Ecdysozoa</taxon>
        <taxon>Nematoda</taxon>
        <taxon>Enoplea</taxon>
        <taxon>Dorylaimia</taxon>
        <taxon>Trichinellida</taxon>
        <taxon>Trichinellidae</taxon>
        <taxon>Trichinella</taxon>
    </lineage>
</organism>
<proteinExistence type="predicted"/>
<keyword evidence="3" id="KW-1185">Reference proteome</keyword>
<evidence type="ECO:0000313" key="2">
    <source>
        <dbReference type="EMBL" id="KAL1241828.1"/>
    </source>
</evidence>
<feature type="transmembrane region" description="Helical" evidence="1">
    <location>
        <begin position="36"/>
        <end position="55"/>
    </location>
</feature>
<dbReference type="EMBL" id="JBEUSY010000240">
    <property type="protein sequence ID" value="KAL1241828.1"/>
    <property type="molecule type" value="Genomic_DNA"/>
</dbReference>
<sequence>MLIFGIVNSIITVILSALMLHFIYKRNGRRADLVLLKGFSFASICFAFGSAFSLLRRYFDVSTGASSMTEAWKCIVLNFYFIPRHSASTPPQWWFCCCPLNGGCSSLLADCTIVFSLTNQHADCCRLSAFWPACSWSYI</sequence>
<keyword evidence="1" id="KW-1133">Transmembrane helix</keyword>
<protein>
    <submittedName>
        <fullName evidence="2">Hdr-like menaquinol oxidoreductase integral membrane subunit</fullName>
    </submittedName>
</protein>
<accession>A0ABR3KRJ7</accession>
<comment type="caution">
    <text evidence="2">The sequence shown here is derived from an EMBL/GenBank/DDBJ whole genome shotgun (WGS) entry which is preliminary data.</text>
</comment>
<evidence type="ECO:0000256" key="1">
    <source>
        <dbReference type="SAM" id="Phobius"/>
    </source>
</evidence>
<gene>
    <name evidence="2" type="ORF">TSPI_00088</name>
</gene>
<keyword evidence="1" id="KW-0472">Membrane</keyword>
<reference evidence="2 3" key="1">
    <citation type="submission" date="2024-07" db="EMBL/GenBank/DDBJ databases">
        <title>Enhanced genomic and transcriptomic resources for Trichinella pseudospiralis and T. spiralis underpin the discovery of pronounced molecular differences between stages and species.</title>
        <authorList>
            <person name="Pasi K.K."/>
            <person name="La Rosa G."/>
            <person name="Gomez-Morales M.A."/>
            <person name="Tosini F."/>
            <person name="Sumanam S."/>
            <person name="Young N.D."/>
            <person name="Chang B.C."/>
            <person name="Robin G.B."/>
        </authorList>
    </citation>
    <scope>NUCLEOTIDE SEQUENCE [LARGE SCALE GENOMIC DNA]</scope>
    <source>
        <strain evidence="2">ISS534</strain>
    </source>
</reference>
<evidence type="ECO:0000313" key="3">
    <source>
        <dbReference type="Proteomes" id="UP001558632"/>
    </source>
</evidence>
<dbReference type="Proteomes" id="UP001558632">
    <property type="component" value="Unassembled WGS sequence"/>
</dbReference>
<keyword evidence="1" id="KW-0812">Transmembrane</keyword>